<evidence type="ECO:0000256" key="3">
    <source>
        <dbReference type="ARBA" id="ARBA00022730"/>
    </source>
</evidence>
<dbReference type="AlphaFoldDB" id="A0A2U8WRN8"/>
<keyword evidence="13" id="KW-1185">Reference proteome</keyword>
<evidence type="ECO:0000256" key="10">
    <source>
        <dbReference type="RuleBase" id="RU003906"/>
    </source>
</evidence>
<comment type="subunit">
    <text evidence="8 10">Part of the 50S ribosomal subunit. Forms a cluster with proteins L14 and L19.</text>
</comment>
<protein>
    <recommendedName>
        <fullName evidence="7 8">Large ribosomal subunit protein uL3</fullName>
    </recommendedName>
</protein>
<dbReference type="Proteomes" id="UP000245444">
    <property type="component" value="Chromosome"/>
</dbReference>
<dbReference type="SUPFAM" id="SSF50447">
    <property type="entry name" value="Translation proteins"/>
    <property type="match status" value="1"/>
</dbReference>
<dbReference type="KEGG" id="mtea:DK419_19050"/>
<keyword evidence="5 8" id="KW-0689">Ribosomal protein</keyword>
<comment type="PTM">
    <text evidence="8">Methylated by PrmB.</text>
</comment>
<feature type="modified residue" description="N5-methylglutamine" evidence="8">
    <location>
        <position position="151"/>
    </location>
</feature>
<dbReference type="GO" id="GO:0006412">
    <property type="term" value="P:translation"/>
    <property type="evidence" value="ECO:0007669"/>
    <property type="project" value="UniProtKB-UniRule"/>
</dbReference>
<proteinExistence type="inferred from homology"/>
<dbReference type="EMBL" id="CP029553">
    <property type="protein sequence ID" value="AWN48178.1"/>
    <property type="molecule type" value="Genomic_DNA"/>
</dbReference>
<gene>
    <name evidence="8" type="primary">rplC</name>
    <name evidence="12" type="ORF">DK419_19050</name>
</gene>
<dbReference type="GO" id="GO:0022625">
    <property type="term" value="C:cytosolic large ribosomal subunit"/>
    <property type="evidence" value="ECO:0007669"/>
    <property type="project" value="TreeGrafter"/>
</dbReference>
<name>A0A2U8WRN8_9HYPH</name>
<evidence type="ECO:0000256" key="11">
    <source>
        <dbReference type="SAM" id="MobiDB-lite"/>
    </source>
</evidence>
<dbReference type="Pfam" id="PF00297">
    <property type="entry name" value="Ribosomal_L3"/>
    <property type="match status" value="1"/>
</dbReference>
<keyword evidence="4 8" id="KW-0694">RNA-binding</keyword>
<dbReference type="HAMAP" id="MF_01325_B">
    <property type="entry name" value="Ribosomal_uL3_B"/>
    <property type="match status" value="1"/>
</dbReference>
<dbReference type="OrthoDB" id="9806135at2"/>
<dbReference type="Gene3D" id="2.40.30.10">
    <property type="entry name" value="Translation factors"/>
    <property type="match status" value="1"/>
</dbReference>
<dbReference type="RefSeq" id="WP_109960476.1">
    <property type="nucleotide sequence ID" value="NZ_CP029553.1"/>
</dbReference>
<evidence type="ECO:0000256" key="8">
    <source>
        <dbReference type="HAMAP-Rule" id="MF_01325"/>
    </source>
</evidence>
<dbReference type="FunFam" id="2.40.30.10:FF:000004">
    <property type="entry name" value="50S ribosomal protein L3"/>
    <property type="match status" value="1"/>
</dbReference>
<accession>A0A2U8WRN8</accession>
<keyword evidence="6 8" id="KW-0687">Ribonucleoprotein</keyword>
<evidence type="ECO:0000256" key="1">
    <source>
        <dbReference type="ARBA" id="ARBA00006540"/>
    </source>
</evidence>
<dbReference type="FunFam" id="3.30.160.810:FF:000001">
    <property type="entry name" value="50S ribosomal protein L3"/>
    <property type="match status" value="1"/>
</dbReference>
<dbReference type="PANTHER" id="PTHR11229:SF16">
    <property type="entry name" value="LARGE RIBOSOMAL SUBUNIT PROTEIN UL3C"/>
    <property type="match status" value="1"/>
</dbReference>
<dbReference type="PANTHER" id="PTHR11229">
    <property type="entry name" value="50S RIBOSOMAL PROTEIN L3"/>
    <property type="match status" value="1"/>
</dbReference>
<evidence type="ECO:0000256" key="9">
    <source>
        <dbReference type="RuleBase" id="RU003905"/>
    </source>
</evidence>
<dbReference type="GO" id="GO:0003735">
    <property type="term" value="F:structural constituent of ribosome"/>
    <property type="evidence" value="ECO:0007669"/>
    <property type="project" value="UniProtKB-UniRule"/>
</dbReference>
<evidence type="ECO:0000313" key="13">
    <source>
        <dbReference type="Proteomes" id="UP000245444"/>
    </source>
</evidence>
<dbReference type="Gene3D" id="3.30.160.810">
    <property type="match status" value="1"/>
</dbReference>
<dbReference type="InterPro" id="IPR019926">
    <property type="entry name" value="Ribosomal_uL3_CS"/>
</dbReference>
<evidence type="ECO:0000256" key="4">
    <source>
        <dbReference type="ARBA" id="ARBA00022884"/>
    </source>
</evidence>
<feature type="region of interest" description="Disordered" evidence="11">
    <location>
        <begin position="140"/>
        <end position="162"/>
    </location>
</feature>
<evidence type="ECO:0000256" key="7">
    <source>
        <dbReference type="ARBA" id="ARBA00035243"/>
    </source>
</evidence>
<dbReference type="InterPro" id="IPR000597">
    <property type="entry name" value="Ribosomal_uL3"/>
</dbReference>
<dbReference type="PROSITE" id="PS00474">
    <property type="entry name" value="RIBOSOMAL_L3"/>
    <property type="match status" value="1"/>
</dbReference>
<comment type="similarity">
    <text evidence="1 8 9">Belongs to the universal ribosomal protein uL3 family.</text>
</comment>
<organism evidence="12 13">
    <name type="scientific">Methylobacterium terrae</name>
    <dbReference type="NCBI Taxonomy" id="2202827"/>
    <lineage>
        <taxon>Bacteria</taxon>
        <taxon>Pseudomonadati</taxon>
        <taxon>Pseudomonadota</taxon>
        <taxon>Alphaproteobacteria</taxon>
        <taxon>Hyphomicrobiales</taxon>
        <taxon>Methylobacteriaceae</taxon>
        <taxon>Methylobacterium</taxon>
    </lineage>
</organism>
<evidence type="ECO:0000256" key="6">
    <source>
        <dbReference type="ARBA" id="ARBA00023274"/>
    </source>
</evidence>
<keyword evidence="3 8" id="KW-0699">rRNA-binding</keyword>
<dbReference type="InterPro" id="IPR009000">
    <property type="entry name" value="Transl_B-barrel_sf"/>
</dbReference>
<keyword evidence="2 8" id="KW-0488">Methylation</keyword>
<evidence type="ECO:0000313" key="12">
    <source>
        <dbReference type="EMBL" id="AWN48178.1"/>
    </source>
</evidence>
<dbReference type="NCBIfam" id="TIGR03625">
    <property type="entry name" value="L3_bact"/>
    <property type="match status" value="1"/>
</dbReference>
<comment type="function">
    <text evidence="8 10">One of the primary rRNA binding proteins, it binds directly near the 3'-end of the 23S rRNA, where it nucleates assembly of the 50S subunit.</text>
</comment>
<dbReference type="InterPro" id="IPR019927">
    <property type="entry name" value="Ribosomal_uL3_bac/org-type"/>
</dbReference>
<reference evidence="12 13" key="1">
    <citation type="submission" date="2018-05" db="EMBL/GenBank/DDBJ databases">
        <title>Complete Genome Sequence of Methylobacterium sp. 17Sr1-28.</title>
        <authorList>
            <person name="Srinivasan S."/>
        </authorList>
    </citation>
    <scope>NUCLEOTIDE SEQUENCE [LARGE SCALE GENOMIC DNA]</scope>
    <source>
        <strain evidence="12 13">17Sr1-28</strain>
    </source>
</reference>
<evidence type="ECO:0000256" key="5">
    <source>
        <dbReference type="ARBA" id="ARBA00022980"/>
    </source>
</evidence>
<feature type="compositionally biased region" description="Low complexity" evidence="11">
    <location>
        <begin position="235"/>
        <end position="250"/>
    </location>
</feature>
<feature type="region of interest" description="Disordered" evidence="11">
    <location>
        <begin position="216"/>
        <end position="250"/>
    </location>
</feature>
<dbReference type="GO" id="GO:0019843">
    <property type="term" value="F:rRNA binding"/>
    <property type="evidence" value="ECO:0007669"/>
    <property type="project" value="UniProtKB-UniRule"/>
</dbReference>
<sequence length="250" mass="26721">MRSGVIAQKVGMTRVFTDAGEHVPVTVLKVDQCQVVAHRTVEKNGYVALQVGVGKAKVKNVTKAQRGHFAVAKVEPKRKLAEFRVTEDAIIPVGAEITADHFLAGQFVDVTGTTTGKGFAGGMKRWNFGGLRATHGVSISHRSIGSTGGRQDPGKTFKNKKMPGHLGVERVTTQNLRVVRTDPERGLILVEGSVPGVDGGWIYVRDAVKRKLPADVPMPGKFREQAAAPQETNGEAQVEAPAAPATEENA</sequence>
<evidence type="ECO:0000256" key="2">
    <source>
        <dbReference type="ARBA" id="ARBA00022481"/>
    </source>
</evidence>